<proteinExistence type="predicted"/>
<organism evidence="1 2">
    <name type="scientific">Paraflavisolibacter caeni</name>
    <dbReference type="NCBI Taxonomy" id="2982496"/>
    <lineage>
        <taxon>Bacteria</taxon>
        <taxon>Pseudomonadati</taxon>
        <taxon>Bacteroidota</taxon>
        <taxon>Chitinophagia</taxon>
        <taxon>Chitinophagales</taxon>
        <taxon>Chitinophagaceae</taxon>
        <taxon>Paraflavisolibacter</taxon>
    </lineage>
</organism>
<dbReference type="InterPro" id="IPR031009">
    <property type="entry name" value="Tcm_partner"/>
</dbReference>
<dbReference type="Proteomes" id="UP001155483">
    <property type="component" value="Unassembled WGS sequence"/>
</dbReference>
<dbReference type="RefSeq" id="WP_279295350.1">
    <property type="nucleotide sequence ID" value="NZ_JAOTIF010000001.1"/>
</dbReference>
<evidence type="ECO:0000313" key="1">
    <source>
        <dbReference type="EMBL" id="MCU7547906.1"/>
    </source>
</evidence>
<sequence length="290" mass="32884">MQSSFRVPQFSDLAVKDNIVVSYFSHWAKVVVPFAKKVGGKIGFLDFFSGSGKYEDGSKATPLLLLRNAAACEEMANMLVSIFCDKESKNLIKLKQSVANMECVEKLTHAPLFEKGISFDDLICNLQKIRLLPSLLAIDPFHIKDLNLELLSSYIKDGNIDCFFQIPFSLLERMIENPFKAKYLETIFGKTTADMLKTVSGRLNAQQREHFIVKTFLSGLKNLKGYHSIVLSYKQDGDVCYLIFVTRYVPRYRFMKELMIKKGYSEIVISNHESGQTEKNNVLVQAGLFG</sequence>
<protein>
    <submittedName>
        <fullName evidence="1">Three-Cys-motif partner protein TcmP</fullName>
    </submittedName>
</protein>
<reference evidence="1" key="1">
    <citation type="submission" date="2022-09" db="EMBL/GenBank/DDBJ databases">
        <authorList>
            <person name="Yuan C."/>
            <person name="Ke Z."/>
        </authorList>
    </citation>
    <scope>NUCLEOTIDE SEQUENCE</scope>
    <source>
        <strain evidence="1">LB-8</strain>
    </source>
</reference>
<keyword evidence="2" id="KW-1185">Reference proteome</keyword>
<reference evidence="1" key="2">
    <citation type="submission" date="2023-04" db="EMBL/GenBank/DDBJ databases">
        <title>Paracnuella aquatica gen. nov., sp. nov., a member of the family Chitinophagaceae isolated from a hot spring.</title>
        <authorList>
            <person name="Wang C."/>
        </authorList>
    </citation>
    <scope>NUCLEOTIDE SEQUENCE</scope>
    <source>
        <strain evidence="1">LB-8</strain>
    </source>
</reference>
<accession>A0A9X2XT84</accession>
<evidence type="ECO:0000313" key="2">
    <source>
        <dbReference type="Proteomes" id="UP001155483"/>
    </source>
</evidence>
<name>A0A9X2XT84_9BACT</name>
<comment type="caution">
    <text evidence="1">The sequence shown here is derived from an EMBL/GenBank/DDBJ whole genome shotgun (WGS) entry which is preliminary data.</text>
</comment>
<dbReference type="AlphaFoldDB" id="A0A9X2XT84"/>
<dbReference type="EMBL" id="JAOTIF010000001">
    <property type="protein sequence ID" value="MCU7547906.1"/>
    <property type="molecule type" value="Genomic_DNA"/>
</dbReference>
<dbReference type="NCBIfam" id="TIGR04474">
    <property type="entry name" value="tcm_partner"/>
    <property type="match status" value="1"/>
</dbReference>
<gene>
    <name evidence="1" type="primary">tcmP</name>
    <name evidence="1" type="ORF">OCK74_02215</name>
</gene>